<evidence type="ECO:0000259" key="2">
    <source>
        <dbReference type="Pfam" id="PF01579"/>
    </source>
</evidence>
<evidence type="ECO:0000313" key="3">
    <source>
        <dbReference type="EMBL" id="CAI5444511.1"/>
    </source>
</evidence>
<gene>
    <name evidence="3" type="ORF">CAMP_LOCUS7148</name>
</gene>
<feature type="chain" id="PRO_5040508450" description="T20D4.11-like domain-containing protein" evidence="1">
    <location>
        <begin position="16"/>
        <end position="177"/>
    </location>
</feature>
<evidence type="ECO:0000313" key="4">
    <source>
        <dbReference type="Proteomes" id="UP001152747"/>
    </source>
</evidence>
<dbReference type="EMBL" id="CANHGI010000003">
    <property type="protein sequence ID" value="CAI5444511.1"/>
    <property type="molecule type" value="Genomic_DNA"/>
</dbReference>
<keyword evidence="1" id="KW-0732">Signal</keyword>
<comment type="caution">
    <text evidence="3">The sequence shown here is derived from an EMBL/GenBank/DDBJ whole genome shotgun (WGS) entry which is preliminary data.</text>
</comment>
<organism evidence="3 4">
    <name type="scientific">Caenorhabditis angaria</name>
    <dbReference type="NCBI Taxonomy" id="860376"/>
    <lineage>
        <taxon>Eukaryota</taxon>
        <taxon>Metazoa</taxon>
        <taxon>Ecdysozoa</taxon>
        <taxon>Nematoda</taxon>
        <taxon>Chromadorea</taxon>
        <taxon>Rhabditida</taxon>
        <taxon>Rhabditina</taxon>
        <taxon>Rhabditomorpha</taxon>
        <taxon>Rhabditoidea</taxon>
        <taxon>Rhabditidae</taxon>
        <taxon>Peloderinae</taxon>
        <taxon>Caenorhabditis</taxon>
    </lineage>
</organism>
<dbReference type="InterPro" id="IPR002542">
    <property type="entry name" value="T20D4.11-like_dom"/>
</dbReference>
<dbReference type="Proteomes" id="UP001152747">
    <property type="component" value="Unassembled WGS sequence"/>
</dbReference>
<accession>A0A9P1IG57</accession>
<sequence>MKILCLLLLCGLAISQKLETLSAYQGVTNPENCYRAGWNKVAKLRIYTQQELDDVKTAVKTCIGQQALVNPKIEAVKEKLIEKIYEGIHFRAVKTPECYQKMIADGLKNTECWKKGIDPEDRCSKDFGTKSCRIQYMNESCGKQYFEDYKELIRFVDKKPLHPCVVTVLRYGQLKAS</sequence>
<evidence type="ECO:0000256" key="1">
    <source>
        <dbReference type="SAM" id="SignalP"/>
    </source>
</evidence>
<dbReference type="AlphaFoldDB" id="A0A9P1IG57"/>
<reference evidence="3" key="1">
    <citation type="submission" date="2022-11" db="EMBL/GenBank/DDBJ databases">
        <authorList>
            <person name="Kikuchi T."/>
        </authorList>
    </citation>
    <scope>NUCLEOTIDE SEQUENCE</scope>
    <source>
        <strain evidence="3">PS1010</strain>
    </source>
</reference>
<feature type="signal peptide" evidence="1">
    <location>
        <begin position="1"/>
        <end position="15"/>
    </location>
</feature>
<name>A0A9P1IG57_9PELO</name>
<dbReference type="Pfam" id="PF01579">
    <property type="entry name" value="DUF19"/>
    <property type="match status" value="1"/>
</dbReference>
<protein>
    <recommendedName>
        <fullName evidence="2">T20D4.11-like domain-containing protein</fullName>
    </recommendedName>
</protein>
<proteinExistence type="predicted"/>
<feature type="domain" description="T20D4.11-like" evidence="2">
    <location>
        <begin position="47"/>
        <end position="152"/>
    </location>
</feature>
<keyword evidence="4" id="KW-1185">Reference proteome</keyword>